<comment type="caution">
    <text evidence="2">The sequence shown here is derived from an EMBL/GenBank/DDBJ whole genome shotgun (WGS) entry which is preliminary data.</text>
</comment>
<dbReference type="AlphaFoldDB" id="A0A2T4GT12"/>
<reference evidence="2 3" key="1">
    <citation type="submission" date="2018-02" db="EMBL/GenBank/DDBJ databases">
        <title>Fusarium culmorum secondary metabolites in fungal-bacterial-plant interactions.</title>
        <authorList>
            <person name="Schmidt R."/>
        </authorList>
    </citation>
    <scope>NUCLEOTIDE SEQUENCE [LARGE SCALE GENOMIC DNA]</scope>
    <source>
        <strain evidence="2 3">PV</strain>
    </source>
</reference>
<keyword evidence="1" id="KW-0732">Signal</keyword>
<dbReference type="PANTHER" id="PTHR34997">
    <property type="entry name" value="AM15"/>
    <property type="match status" value="1"/>
</dbReference>
<protein>
    <submittedName>
        <fullName evidence="2">Uncharacterized protein</fullName>
    </submittedName>
</protein>
<dbReference type="Proteomes" id="UP000241587">
    <property type="component" value="Unassembled WGS sequence"/>
</dbReference>
<dbReference type="PANTHER" id="PTHR34997:SF2">
    <property type="entry name" value="LYSM DOMAIN-CONTAINING PROTEIN-RELATED"/>
    <property type="match status" value="1"/>
</dbReference>
<name>A0A2T4GT12_FUSCU</name>
<dbReference type="OrthoDB" id="4360026at2759"/>
<evidence type="ECO:0000256" key="1">
    <source>
        <dbReference type="ARBA" id="ARBA00022729"/>
    </source>
</evidence>
<evidence type="ECO:0000313" key="2">
    <source>
        <dbReference type="EMBL" id="PTD06694.1"/>
    </source>
</evidence>
<proteinExistence type="predicted"/>
<keyword evidence="3" id="KW-1185">Reference proteome</keyword>
<dbReference type="EMBL" id="PVEM01000006">
    <property type="protein sequence ID" value="PTD06694.1"/>
    <property type="molecule type" value="Genomic_DNA"/>
</dbReference>
<organism evidence="2 3">
    <name type="scientific">Fusarium culmorum</name>
    <dbReference type="NCBI Taxonomy" id="5516"/>
    <lineage>
        <taxon>Eukaryota</taxon>
        <taxon>Fungi</taxon>
        <taxon>Dikarya</taxon>
        <taxon>Ascomycota</taxon>
        <taxon>Pezizomycotina</taxon>
        <taxon>Sordariomycetes</taxon>
        <taxon>Hypocreomycetidae</taxon>
        <taxon>Hypocreales</taxon>
        <taxon>Nectriaceae</taxon>
        <taxon>Fusarium</taxon>
    </lineage>
</organism>
<gene>
    <name evidence="2" type="ORF">FCULG_00007238</name>
</gene>
<dbReference type="InterPro" id="IPR052210">
    <property type="entry name" value="LysM1-like"/>
</dbReference>
<evidence type="ECO:0000313" key="3">
    <source>
        <dbReference type="Proteomes" id="UP000241587"/>
    </source>
</evidence>
<dbReference type="GO" id="GO:0008061">
    <property type="term" value="F:chitin binding"/>
    <property type="evidence" value="ECO:0007669"/>
    <property type="project" value="InterPro"/>
</dbReference>
<sequence length="333" mass="38487">MSNEIPVRMEKEEQPYCIWHPDFATEDTYRALASKFPDMRYQVGRACAAAGYNGLYEELDLLPEVTITEEARESNTEGGKLIYDEIMNFKHRYAIMDDCKRTIELEDFRIPAYLNGDTEIAAAAIVCDYGHVYHSVNPEPSWDLWKVTMFSPNPFYREDQERRAKEKDVDFTMDSWDVLEPLHRYRDLMQTREITILESYEGRIRDTVEEYEVRNGYEKILSTGDVQVKIWEGVGKNYYNLPLKDFYSWNPSVGTSCLALLVNYWVYISVVGWKPPVSSPTPSPTQPANGIKTPSTIQSKMTKNCNKVHTVISTTTCTSIQNYYKISMSQLAQ</sequence>
<accession>A0A2T4GT12</accession>